<dbReference type="CDD" id="cd06530">
    <property type="entry name" value="S26_SPase_I"/>
    <property type="match status" value="1"/>
</dbReference>
<dbReference type="Pfam" id="PF10502">
    <property type="entry name" value="Peptidase_S26"/>
    <property type="match status" value="1"/>
</dbReference>
<protein>
    <recommendedName>
        <fullName evidence="11">Mitochondrial inner membrane protease subunit</fullName>
        <ecNumber evidence="11">3.4.21.-</ecNumber>
    </recommendedName>
</protein>
<evidence type="ECO:0000256" key="9">
    <source>
        <dbReference type="ARBA" id="ARBA00023136"/>
    </source>
</evidence>
<keyword evidence="5 11" id="KW-0999">Mitochondrion inner membrane</keyword>
<dbReference type="GO" id="GO:0004252">
    <property type="term" value="F:serine-type endopeptidase activity"/>
    <property type="evidence" value="ECO:0007669"/>
    <property type="project" value="InterPro"/>
</dbReference>
<reference evidence="13 14" key="1">
    <citation type="journal article" date="2018" name="Nat. Ecol. Evol.">
        <title>Pezizomycetes genomes reveal the molecular basis of ectomycorrhizal truffle lifestyle.</title>
        <authorList>
            <person name="Murat C."/>
            <person name="Payen T."/>
            <person name="Noel B."/>
            <person name="Kuo A."/>
            <person name="Morin E."/>
            <person name="Chen J."/>
            <person name="Kohler A."/>
            <person name="Krizsan K."/>
            <person name="Balestrini R."/>
            <person name="Da Silva C."/>
            <person name="Montanini B."/>
            <person name="Hainaut M."/>
            <person name="Levati E."/>
            <person name="Barry K.W."/>
            <person name="Belfiori B."/>
            <person name="Cichocki N."/>
            <person name="Clum A."/>
            <person name="Dockter R.B."/>
            <person name="Fauchery L."/>
            <person name="Guy J."/>
            <person name="Iotti M."/>
            <person name="Le Tacon F."/>
            <person name="Lindquist E.A."/>
            <person name="Lipzen A."/>
            <person name="Malagnac F."/>
            <person name="Mello A."/>
            <person name="Molinier V."/>
            <person name="Miyauchi S."/>
            <person name="Poulain J."/>
            <person name="Riccioni C."/>
            <person name="Rubini A."/>
            <person name="Sitrit Y."/>
            <person name="Splivallo R."/>
            <person name="Traeger S."/>
            <person name="Wang M."/>
            <person name="Zifcakova L."/>
            <person name="Wipf D."/>
            <person name="Zambonelli A."/>
            <person name="Paolocci F."/>
            <person name="Nowrousian M."/>
            <person name="Ottonello S."/>
            <person name="Baldrian P."/>
            <person name="Spatafora J.W."/>
            <person name="Henrissat B."/>
            <person name="Nagy L.G."/>
            <person name="Aury J.M."/>
            <person name="Wincker P."/>
            <person name="Grigoriev I.V."/>
            <person name="Bonfante P."/>
            <person name="Martin F.M."/>
        </authorList>
    </citation>
    <scope>NUCLEOTIDE SEQUENCE [LARGE SCALE GENOMIC DNA]</scope>
    <source>
        <strain evidence="13 14">120613-1</strain>
    </source>
</reference>
<dbReference type="EC" id="3.4.21.-" evidence="11"/>
<keyword evidence="7" id="KW-1133">Transmembrane helix</keyword>
<dbReference type="EMBL" id="ML120436">
    <property type="protein sequence ID" value="RPA94503.1"/>
    <property type="molecule type" value="Genomic_DNA"/>
</dbReference>
<evidence type="ECO:0000256" key="10">
    <source>
        <dbReference type="PIRSR" id="PIRSR600223-1"/>
    </source>
</evidence>
<feature type="active site" evidence="10">
    <location>
        <position position="38"/>
    </location>
</feature>
<dbReference type="InterPro" id="IPR037730">
    <property type="entry name" value="IMP2"/>
</dbReference>
<evidence type="ECO:0000256" key="6">
    <source>
        <dbReference type="ARBA" id="ARBA00022801"/>
    </source>
</evidence>
<evidence type="ECO:0000313" key="13">
    <source>
        <dbReference type="EMBL" id="RPA94503.1"/>
    </source>
</evidence>
<accession>A0A3N4J894</accession>
<proteinExistence type="inferred from homology"/>
<keyword evidence="9" id="KW-0472">Membrane</keyword>
<dbReference type="Proteomes" id="UP000276215">
    <property type="component" value="Unassembled WGS sequence"/>
</dbReference>
<dbReference type="InterPro" id="IPR000223">
    <property type="entry name" value="Pept_S26A_signal_pept_1"/>
</dbReference>
<dbReference type="GO" id="GO:0006465">
    <property type="term" value="P:signal peptide processing"/>
    <property type="evidence" value="ECO:0007669"/>
    <property type="project" value="InterPro"/>
</dbReference>
<dbReference type="InterPro" id="IPR036286">
    <property type="entry name" value="LexA/Signal_pep-like_sf"/>
</dbReference>
<dbReference type="PANTHER" id="PTHR46041:SF2">
    <property type="entry name" value="MITOCHONDRIAL INNER MEMBRANE PROTEASE SUBUNIT 2"/>
    <property type="match status" value="1"/>
</dbReference>
<dbReference type="NCBIfam" id="TIGR02227">
    <property type="entry name" value="sigpep_I_bact"/>
    <property type="match status" value="1"/>
</dbReference>
<evidence type="ECO:0000259" key="12">
    <source>
        <dbReference type="Pfam" id="PF10502"/>
    </source>
</evidence>
<comment type="subcellular location">
    <subcellularLocation>
        <location evidence="1">Mitochondrion inner membrane</location>
        <topology evidence="1">Single-pass membrane protein</topology>
    </subcellularLocation>
</comment>
<keyword evidence="8 11" id="KW-0496">Mitochondrion</keyword>
<evidence type="ECO:0000256" key="8">
    <source>
        <dbReference type="ARBA" id="ARBA00023128"/>
    </source>
</evidence>
<evidence type="ECO:0000256" key="4">
    <source>
        <dbReference type="ARBA" id="ARBA00022692"/>
    </source>
</evidence>
<organism evidence="13 14">
    <name type="scientific">Choiromyces venosus 120613-1</name>
    <dbReference type="NCBI Taxonomy" id="1336337"/>
    <lineage>
        <taxon>Eukaryota</taxon>
        <taxon>Fungi</taxon>
        <taxon>Dikarya</taxon>
        <taxon>Ascomycota</taxon>
        <taxon>Pezizomycotina</taxon>
        <taxon>Pezizomycetes</taxon>
        <taxon>Pezizales</taxon>
        <taxon>Tuberaceae</taxon>
        <taxon>Choiromyces</taxon>
    </lineage>
</organism>
<feature type="domain" description="Peptidase S26" evidence="12">
    <location>
        <begin position="15"/>
        <end position="90"/>
    </location>
</feature>
<dbReference type="AlphaFoldDB" id="A0A3N4J894"/>
<dbReference type="GO" id="GO:0042720">
    <property type="term" value="C:mitochondrial inner membrane peptidase complex"/>
    <property type="evidence" value="ECO:0007669"/>
    <property type="project" value="InterPro"/>
</dbReference>
<evidence type="ECO:0000313" key="14">
    <source>
        <dbReference type="Proteomes" id="UP000276215"/>
    </source>
</evidence>
<evidence type="ECO:0000256" key="3">
    <source>
        <dbReference type="ARBA" id="ARBA00022670"/>
    </source>
</evidence>
<comment type="similarity">
    <text evidence="2">Belongs to the peptidase S26 family. IMP2 subfamily.</text>
</comment>
<dbReference type="Gene3D" id="2.10.109.10">
    <property type="entry name" value="Umud Fragment, subunit A"/>
    <property type="match status" value="1"/>
</dbReference>
<evidence type="ECO:0000256" key="7">
    <source>
        <dbReference type="ARBA" id="ARBA00022989"/>
    </source>
</evidence>
<feature type="active site" evidence="10">
    <location>
        <position position="79"/>
    </location>
</feature>
<keyword evidence="14" id="KW-1185">Reference proteome</keyword>
<dbReference type="InterPro" id="IPR019533">
    <property type="entry name" value="Peptidase_S26"/>
</dbReference>
<keyword evidence="6 11" id="KW-0378">Hydrolase</keyword>
<dbReference type="OrthoDB" id="9996127at2759"/>
<sequence length="169" mass="18542">MPPLHPLLSPIPPLLLSLPMLIFVTNHLYSLHSIRGRSMSPTLSRDIILAQRHHATANLQRGQVVLYRSPMDPERVAVKRVVALEGDVVVTRPVAGGGMGGEMVRVEGGKVWVEGDEGFWSVDSNVYGAIPKALIEAKVTYVVWPPSRAGRVKVDYMGRVGALKYRAPE</sequence>
<evidence type="ECO:0000256" key="5">
    <source>
        <dbReference type="ARBA" id="ARBA00022792"/>
    </source>
</evidence>
<gene>
    <name evidence="13" type="ORF">L873DRAFT_1776131</name>
</gene>
<dbReference type="SUPFAM" id="SSF51306">
    <property type="entry name" value="LexA/Signal peptidase"/>
    <property type="match status" value="1"/>
</dbReference>
<evidence type="ECO:0000256" key="1">
    <source>
        <dbReference type="ARBA" id="ARBA00004434"/>
    </source>
</evidence>
<name>A0A3N4J894_9PEZI</name>
<dbReference type="PRINTS" id="PR00727">
    <property type="entry name" value="LEADERPTASE"/>
</dbReference>
<evidence type="ECO:0000256" key="2">
    <source>
        <dbReference type="ARBA" id="ARBA00007066"/>
    </source>
</evidence>
<dbReference type="PANTHER" id="PTHR46041">
    <property type="entry name" value="MITOCHONDRIAL INNER MEMBRANE PROTEASE SUBUNIT 2"/>
    <property type="match status" value="1"/>
</dbReference>
<dbReference type="GO" id="GO:0006627">
    <property type="term" value="P:protein processing involved in protein targeting to mitochondrion"/>
    <property type="evidence" value="ECO:0007669"/>
    <property type="project" value="InterPro"/>
</dbReference>
<dbReference type="STRING" id="1336337.A0A3N4J894"/>
<evidence type="ECO:0000256" key="11">
    <source>
        <dbReference type="RuleBase" id="RU362041"/>
    </source>
</evidence>
<keyword evidence="4" id="KW-0812">Transmembrane</keyword>
<keyword evidence="3 11" id="KW-0645">Protease</keyword>